<dbReference type="EMBL" id="BARW01000199">
    <property type="protein sequence ID" value="GAI60895.1"/>
    <property type="molecule type" value="Genomic_DNA"/>
</dbReference>
<reference evidence="1" key="1">
    <citation type="journal article" date="2014" name="Front. Microbiol.">
        <title>High frequency of phylogenetically diverse reductive dehalogenase-homologous genes in deep subseafloor sedimentary metagenomes.</title>
        <authorList>
            <person name="Kawai M."/>
            <person name="Futagami T."/>
            <person name="Toyoda A."/>
            <person name="Takaki Y."/>
            <person name="Nishi S."/>
            <person name="Hori S."/>
            <person name="Arai W."/>
            <person name="Tsubouchi T."/>
            <person name="Morono Y."/>
            <person name="Uchiyama I."/>
            <person name="Ito T."/>
            <person name="Fujiyama A."/>
            <person name="Inagaki F."/>
            <person name="Takami H."/>
        </authorList>
    </citation>
    <scope>NUCLEOTIDE SEQUENCE</scope>
    <source>
        <strain evidence="1">Expedition CK06-06</strain>
    </source>
</reference>
<name>X1RCL2_9ZZZZ</name>
<organism evidence="1">
    <name type="scientific">marine sediment metagenome</name>
    <dbReference type="NCBI Taxonomy" id="412755"/>
    <lineage>
        <taxon>unclassified sequences</taxon>
        <taxon>metagenomes</taxon>
        <taxon>ecological metagenomes</taxon>
    </lineage>
</organism>
<proteinExistence type="predicted"/>
<evidence type="ECO:0000313" key="1">
    <source>
        <dbReference type="EMBL" id="GAI60895.1"/>
    </source>
</evidence>
<protein>
    <submittedName>
        <fullName evidence="1">Uncharacterized protein</fullName>
    </submittedName>
</protein>
<comment type="caution">
    <text evidence="1">The sequence shown here is derived from an EMBL/GenBank/DDBJ whole genome shotgun (WGS) entry which is preliminary data.</text>
</comment>
<sequence>MTESKIEVDAKLEYFIELPFNLSLPTGLYSLNIPNQIKIRRDVYYLQKGNELENPSTMEIRFLTQDQLFNEDGLVNESYSK</sequence>
<accession>X1RCL2</accession>
<dbReference type="AlphaFoldDB" id="X1RCL2"/>
<gene>
    <name evidence="1" type="ORF">S12H4_01114</name>
</gene>